<evidence type="ECO:0000313" key="3">
    <source>
        <dbReference type="Proteomes" id="UP000800200"/>
    </source>
</evidence>
<protein>
    <submittedName>
        <fullName evidence="2">Uncharacterized protein</fullName>
    </submittedName>
</protein>
<feature type="compositionally biased region" description="Polar residues" evidence="1">
    <location>
        <begin position="109"/>
        <end position="133"/>
    </location>
</feature>
<gene>
    <name evidence="2" type="ORF">K469DRAFT_748080</name>
</gene>
<evidence type="ECO:0000256" key="1">
    <source>
        <dbReference type="SAM" id="MobiDB-lite"/>
    </source>
</evidence>
<keyword evidence="3" id="KW-1185">Reference proteome</keyword>
<name>A0A6A6EC82_9PEZI</name>
<reference evidence="2" key="1">
    <citation type="journal article" date="2020" name="Stud. Mycol.">
        <title>101 Dothideomycetes genomes: a test case for predicting lifestyles and emergence of pathogens.</title>
        <authorList>
            <person name="Haridas S."/>
            <person name="Albert R."/>
            <person name="Binder M."/>
            <person name="Bloem J."/>
            <person name="Labutti K."/>
            <person name="Salamov A."/>
            <person name="Andreopoulos B."/>
            <person name="Baker S."/>
            <person name="Barry K."/>
            <person name="Bills G."/>
            <person name="Bluhm B."/>
            <person name="Cannon C."/>
            <person name="Castanera R."/>
            <person name="Culley D."/>
            <person name="Daum C."/>
            <person name="Ezra D."/>
            <person name="Gonzalez J."/>
            <person name="Henrissat B."/>
            <person name="Kuo A."/>
            <person name="Liang C."/>
            <person name="Lipzen A."/>
            <person name="Lutzoni F."/>
            <person name="Magnuson J."/>
            <person name="Mondo S."/>
            <person name="Nolan M."/>
            <person name="Ohm R."/>
            <person name="Pangilinan J."/>
            <person name="Park H.-J."/>
            <person name="Ramirez L."/>
            <person name="Alfaro M."/>
            <person name="Sun H."/>
            <person name="Tritt A."/>
            <person name="Yoshinaga Y."/>
            <person name="Zwiers L.-H."/>
            <person name="Turgeon B."/>
            <person name="Goodwin S."/>
            <person name="Spatafora J."/>
            <person name="Crous P."/>
            <person name="Grigoriev I."/>
        </authorList>
    </citation>
    <scope>NUCLEOTIDE SEQUENCE</scope>
    <source>
        <strain evidence="2">CBS 207.26</strain>
    </source>
</reference>
<dbReference type="Proteomes" id="UP000800200">
    <property type="component" value="Unassembled WGS sequence"/>
</dbReference>
<organism evidence="2 3">
    <name type="scientific">Zopfia rhizophila CBS 207.26</name>
    <dbReference type="NCBI Taxonomy" id="1314779"/>
    <lineage>
        <taxon>Eukaryota</taxon>
        <taxon>Fungi</taxon>
        <taxon>Dikarya</taxon>
        <taxon>Ascomycota</taxon>
        <taxon>Pezizomycotina</taxon>
        <taxon>Dothideomycetes</taxon>
        <taxon>Dothideomycetes incertae sedis</taxon>
        <taxon>Zopfiaceae</taxon>
        <taxon>Zopfia</taxon>
    </lineage>
</organism>
<dbReference type="EMBL" id="ML994622">
    <property type="protein sequence ID" value="KAF2188793.1"/>
    <property type="molecule type" value="Genomic_DNA"/>
</dbReference>
<dbReference type="OrthoDB" id="4232626at2759"/>
<accession>A0A6A6EC82</accession>
<feature type="region of interest" description="Disordered" evidence="1">
    <location>
        <begin position="78"/>
        <end position="138"/>
    </location>
</feature>
<proteinExistence type="predicted"/>
<sequence length="162" mass="17755">MENIENQLLPFLDRKKLVAAFVTRDATTSSSLGRHVEVHACLDSMPPTWRTPLQRGVPITALGTHGEDIRQQLYAEEQQKLERKPTTASVSPPSMPPINITNVLPGHSHQASLPASQVGTPASTHLSNPTPASSLDIPGLRDIAVRKYSDWQQSKVHDEALK</sequence>
<dbReference type="AlphaFoldDB" id="A0A6A6EC82"/>
<evidence type="ECO:0000313" key="2">
    <source>
        <dbReference type="EMBL" id="KAF2188793.1"/>
    </source>
</evidence>